<dbReference type="Gene3D" id="2.60.200.40">
    <property type="match status" value="1"/>
</dbReference>
<dbReference type="GO" id="GO:0005524">
    <property type="term" value="F:ATP binding"/>
    <property type="evidence" value="ECO:0007669"/>
    <property type="project" value="UniProtKB-KW"/>
</dbReference>
<reference evidence="6" key="1">
    <citation type="journal article" date="2015" name="Nature">
        <title>Complex archaea that bridge the gap between prokaryotes and eukaryotes.</title>
        <authorList>
            <person name="Spang A."/>
            <person name="Saw J.H."/>
            <person name="Jorgensen S.L."/>
            <person name="Zaremba-Niedzwiedzka K."/>
            <person name="Martijn J."/>
            <person name="Lind A.E."/>
            <person name="van Eijk R."/>
            <person name="Schleper C."/>
            <person name="Guy L."/>
            <person name="Ettema T.J."/>
        </authorList>
    </citation>
    <scope>NUCLEOTIDE SEQUENCE</scope>
</reference>
<dbReference type="InterPro" id="IPR050187">
    <property type="entry name" value="Lipid_Phosphate_FormReg"/>
</dbReference>
<evidence type="ECO:0000256" key="2">
    <source>
        <dbReference type="ARBA" id="ARBA00022741"/>
    </source>
</evidence>
<dbReference type="Pfam" id="PF00781">
    <property type="entry name" value="DAGK_cat"/>
    <property type="match status" value="1"/>
</dbReference>
<dbReference type="Gene3D" id="3.40.50.10330">
    <property type="entry name" value="Probable inorganic polyphosphate/atp-NAD kinase, domain 1"/>
    <property type="match status" value="1"/>
</dbReference>
<protein>
    <recommendedName>
        <fullName evidence="5">DAGKc domain-containing protein</fullName>
    </recommendedName>
</protein>
<evidence type="ECO:0000256" key="3">
    <source>
        <dbReference type="ARBA" id="ARBA00022777"/>
    </source>
</evidence>
<dbReference type="InterPro" id="IPR001206">
    <property type="entry name" value="Diacylglycerol_kinase_cat_dom"/>
</dbReference>
<keyword evidence="3" id="KW-0418">Kinase</keyword>
<dbReference type="PANTHER" id="PTHR12358">
    <property type="entry name" value="SPHINGOSINE KINASE"/>
    <property type="match status" value="1"/>
</dbReference>
<dbReference type="InterPro" id="IPR005218">
    <property type="entry name" value="Diacylglycerol/lipid_kinase"/>
</dbReference>
<gene>
    <name evidence="6" type="ORF">LCGC14_0560630</name>
</gene>
<keyword evidence="2" id="KW-0547">Nucleotide-binding</keyword>
<dbReference type="InterPro" id="IPR017438">
    <property type="entry name" value="ATP-NAD_kinase_N"/>
</dbReference>
<dbReference type="SMART" id="SM00046">
    <property type="entry name" value="DAGKc"/>
    <property type="match status" value="1"/>
</dbReference>
<dbReference type="EMBL" id="LAZR01000797">
    <property type="protein sequence ID" value="KKN57580.1"/>
    <property type="molecule type" value="Genomic_DNA"/>
</dbReference>
<dbReference type="AlphaFoldDB" id="A0A0F9RLY5"/>
<feature type="domain" description="DAGKc" evidence="5">
    <location>
        <begin position="1"/>
        <end position="136"/>
    </location>
</feature>
<keyword evidence="4" id="KW-0067">ATP-binding</keyword>
<dbReference type="InterPro" id="IPR045540">
    <property type="entry name" value="YegS/DAGK_C"/>
</dbReference>
<evidence type="ECO:0000256" key="1">
    <source>
        <dbReference type="ARBA" id="ARBA00022679"/>
    </source>
</evidence>
<dbReference type="InterPro" id="IPR016064">
    <property type="entry name" value="NAD/diacylglycerol_kinase_sf"/>
</dbReference>
<dbReference type="NCBIfam" id="TIGR00147">
    <property type="entry name" value="YegS/Rv2252/BmrU family lipid kinase"/>
    <property type="match status" value="1"/>
</dbReference>
<dbReference type="PROSITE" id="PS50146">
    <property type="entry name" value="DAGK"/>
    <property type="match status" value="1"/>
</dbReference>
<proteinExistence type="predicted"/>
<evidence type="ECO:0000313" key="6">
    <source>
        <dbReference type="EMBL" id="KKN57580.1"/>
    </source>
</evidence>
<name>A0A0F9RLY5_9ZZZZ</name>
<dbReference type="PANTHER" id="PTHR12358:SF54">
    <property type="entry name" value="SPHINGOSINE KINASE RELATED PROTEIN"/>
    <property type="match status" value="1"/>
</dbReference>
<organism evidence="6">
    <name type="scientific">marine sediment metagenome</name>
    <dbReference type="NCBI Taxonomy" id="412755"/>
    <lineage>
        <taxon>unclassified sequences</taxon>
        <taxon>metagenomes</taxon>
        <taxon>ecological metagenomes</taxon>
    </lineage>
</organism>
<accession>A0A0F9RLY5</accession>
<sequence>MFLKTQVIVNPESDKGKTRKRWKYIKEGLDSFLKEFKYEFTEKPLQATEISRVAIKEGTELIVGVGGDGTMNEIANGFYENQEIINPVVSLGIVPSGSGCDFTKSLNIPPGFKNALEVITQAPSSLIDVGRAKFKSYSGKEEERFFINVADFGIGGEVVKKVNQSRMKRKASSYMRCLISTFVTYKNKMVRIKIDDEELPLGEYMIGAISNGRIFGKGMKIAPSAKLDDGLFDVVLIKEMKMLEFFMNAWKIYAGTHLSHPKISLIRGRKIEAFAEDEKSDVLIEIDGEQVGILPATFEIIPRSIHVKGYL</sequence>
<comment type="caution">
    <text evidence="6">The sequence shown here is derived from an EMBL/GenBank/DDBJ whole genome shotgun (WGS) entry which is preliminary data.</text>
</comment>
<evidence type="ECO:0000259" key="5">
    <source>
        <dbReference type="PROSITE" id="PS50146"/>
    </source>
</evidence>
<dbReference type="GO" id="GO:0008654">
    <property type="term" value="P:phospholipid biosynthetic process"/>
    <property type="evidence" value="ECO:0007669"/>
    <property type="project" value="InterPro"/>
</dbReference>
<dbReference type="SUPFAM" id="SSF111331">
    <property type="entry name" value="NAD kinase/diacylglycerol kinase-like"/>
    <property type="match status" value="1"/>
</dbReference>
<keyword evidence="1" id="KW-0808">Transferase</keyword>
<dbReference type="GO" id="GO:0016301">
    <property type="term" value="F:kinase activity"/>
    <property type="evidence" value="ECO:0007669"/>
    <property type="project" value="UniProtKB-KW"/>
</dbReference>
<evidence type="ECO:0000256" key="4">
    <source>
        <dbReference type="ARBA" id="ARBA00022840"/>
    </source>
</evidence>
<dbReference type="Pfam" id="PF19279">
    <property type="entry name" value="YegS_C"/>
    <property type="match status" value="1"/>
</dbReference>